<sequence length="75" mass="8411">MRKLGSVLSAQEPSLYAHFPGSRTDLVTQSLAWHAHRFAQDLLPELNSVESAEGRWDGVVRTHFRRQLALPGSDL</sequence>
<evidence type="ECO:0000313" key="1">
    <source>
        <dbReference type="EMBL" id="NYD25114.1"/>
    </source>
</evidence>
<dbReference type="Proteomes" id="UP000521922">
    <property type="component" value="Unassembled WGS sequence"/>
</dbReference>
<reference evidence="1 2" key="1">
    <citation type="submission" date="2020-07" db="EMBL/GenBank/DDBJ databases">
        <title>Sequencing the genomes of 1000 actinobacteria strains.</title>
        <authorList>
            <person name="Klenk H.-P."/>
        </authorList>
    </citation>
    <scope>NUCLEOTIDE SEQUENCE [LARGE SCALE GENOMIC DNA]</scope>
    <source>
        <strain evidence="1 2">DSM 7487</strain>
    </source>
</reference>
<dbReference type="EMBL" id="JACCBB010000002">
    <property type="protein sequence ID" value="NYD25114.1"/>
    <property type="molecule type" value="Genomic_DNA"/>
</dbReference>
<evidence type="ECO:0000313" key="2">
    <source>
        <dbReference type="Proteomes" id="UP000521922"/>
    </source>
</evidence>
<protein>
    <submittedName>
        <fullName evidence="1">Uncharacterized protein</fullName>
    </submittedName>
</protein>
<proteinExistence type="predicted"/>
<keyword evidence="2" id="KW-1185">Reference proteome</keyword>
<comment type="caution">
    <text evidence="1">The sequence shown here is derived from an EMBL/GenBank/DDBJ whole genome shotgun (WGS) entry which is preliminary data.</text>
</comment>
<accession>A0A7Y9DQU8</accession>
<gene>
    <name evidence="1" type="ORF">BJ968_004723</name>
</gene>
<dbReference type="AlphaFoldDB" id="A0A7Y9DQU8"/>
<name>A0A7Y9DQU8_9ACTN</name>
<organism evidence="1 2">
    <name type="scientific">Kineococcus aurantiacus</name>
    <dbReference type="NCBI Taxonomy" id="37633"/>
    <lineage>
        <taxon>Bacteria</taxon>
        <taxon>Bacillati</taxon>
        <taxon>Actinomycetota</taxon>
        <taxon>Actinomycetes</taxon>
        <taxon>Kineosporiales</taxon>
        <taxon>Kineosporiaceae</taxon>
        <taxon>Kineococcus</taxon>
    </lineage>
</organism>